<dbReference type="Gene3D" id="1.10.8.270">
    <property type="entry name" value="putative rabgap domain of human tbc1 domain family member 14 like domains"/>
    <property type="match status" value="1"/>
</dbReference>
<evidence type="ECO:0000259" key="3">
    <source>
        <dbReference type="PROSITE" id="PS50086"/>
    </source>
</evidence>
<dbReference type="InterPro" id="IPR000195">
    <property type="entry name" value="Rab-GAP-TBC_dom"/>
</dbReference>
<protein>
    <recommendedName>
        <fullName evidence="3">Rab-GAP TBC domain-containing protein</fullName>
    </recommendedName>
</protein>
<evidence type="ECO:0000256" key="1">
    <source>
        <dbReference type="ARBA" id="ARBA00022468"/>
    </source>
</evidence>
<keyword evidence="1" id="KW-0343">GTPase activation</keyword>
<sequence length="486" mass="55566">MNDLSFFVLQHQKRTLTAQLLRDTLDFAKPHAEEGVLFSWRWHFFLGTLPLPADDDVQLLDSRAACKRWRQQWQDAARRLDQSIREMPRKTGKTIKFGESSTDSEDSSAPPSAVAPITALDTSRGEKTVNPLAPTSESSYALQYQADMVRQAVERDMSRLCWNVPPFHDQESKEVVADILLKYSLMENRDYMQGLHEIVAFLYYACHRDKAVGERFGREHPALRSAAFFDLFELVYADLPAAVYVLFRRIMSDEDGGIFLAKWYYLRDQRSQSGVLLACERVQQDLLTRVDPGLQHLLDAVYGIQSVVYLVRWLRLLFLREFPLEQSLRVWTAVFCERYVIVEEQKAPFVLDNSIALYFAAQMLRHVRDELVIDAGGALQVLMKYPPTDHVDDMLYAAAMSNCDSPLSRHAKAPRLMDPKDAPVLPAEVTLHQGEVLSRVIGSLEQYWVCGANATAQQQELTTEMYTESLARLKKVRDVLLYGMGD</sequence>
<dbReference type="PANTHER" id="PTHR22957">
    <property type="entry name" value="TBC1 DOMAIN FAMILY MEMBER GTPASE-ACTIVATING PROTEIN"/>
    <property type="match status" value="1"/>
</dbReference>
<evidence type="ECO:0000313" key="4">
    <source>
        <dbReference type="EMBL" id="CCM14390.1"/>
    </source>
</evidence>
<dbReference type="InterPro" id="IPR035969">
    <property type="entry name" value="Rab-GAP_TBC_sf"/>
</dbReference>
<proteinExistence type="predicted"/>
<dbReference type="AlphaFoldDB" id="A0A1E1ISY9"/>
<dbReference type="SMART" id="SM00164">
    <property type="entry name" value="TBC"/>
    <property type="match status" value="1"/>
</dbReference>
<evidence type="ECO:0000256" key="2">
    <source>
        <dbReference type="SAM" id="MobiDB-lite"/>
    </source>
</evidence>
<name>A0A1E1ISY9_LEIGU</name>
<feature type="domain" description="Rab-GAP TBC" evidence="3">
    <location>
        <begin position="32"/>
        <end position="338"/>
    </location>
</feature>
<reference evidence="4" key="1">
    <citation type="submission" date="2012-08" db="EMBL/GenBank/DDBJ databases">
        <title>Comparative genomics of metastatic and non-metastatic Leishmania guyanensis provides insights into polygenic factors involved in Leishmania RNA virus infection.</title>
        <authorList>
            <person name="Smith D."/>
            <person name="Hertz-Fowler C."/>
            <person name="Martin R."/>
            <person name="Dickens N."/>
            <person name="Fasel N."/>
            <person name="Falquet L."/>
            <person name="Beverley S."/>
            <person name="Zangger H."/>
            <person name="Calderon-Copete S."/>
            <person name="Mottram J."/>
            <person name="Xenarios I."/>
        </authorList>
    </citation>
    <scope>NUCLEOTIDE SEQUENCE</scope>
    <source>
        <strain evidence="4">MHOM/BR/75/M4147/SSU:IR2SAT-LUC</strain>
    </source>
</reference>
<dbReference type="PROSITE" id="PS50086">
    <property type="entry name" value="TBC_RABGAP"/>
    <property type="match status" value="1"/>
</dbReference>
<dbReference type="SUPFAM" id="SSF47923">
    <property type="entry name" value="Ypt/Rab-GAP domain of gyp1p"/>
    <property type="match status" value="2"/>
</dbReference>
<dbReference type="Gene3D" id="1.10.472.80">
    <property type="entry name" value="Ypt/Rab-GAP domain of gyp1p, domain 3"/>
    <property type="match status" value="1"/>
</dbReference>
<dbReference type="PANTHER" id="PTHR22957:SF337">
    <property type="entry name" value="TBC1 DOMAIN FAMILY MEMBER 5"/>
    <property type="match status" value="1"/>
</dbReference>
<feature type="region of interest" description="Disordered" evidence="2">
    <location>
        <begin position="91"/>
        <end position="133"/>
    </location>
</feature>
<dbReference type="Pfam" id="PF00566">
    <property type="entry name" value="RabGAP-TBC"/>
    <property type="match status" value="1"/>
</dbReference>
<gene>
    <name evidence="4" type="primary">LgM4147LRVhigh.17.00640.00050</name>
    <name evidence="4" type="ORF">BN36_1718950</name>
</gene>
<accession>A0A1E1ISY9</accession>
<organism evidence="4">
    <name type="scientific">Leishmania guyanensis</name>
    <dbReference type="NCBI Taxonomy" id="5670"/>
    <lineage>
        <taxon>Eukaryota</taxon>
        <taxon>Discoba</taxon>
        <taxon>Euglenozoa</taxon>
        <taxon>Kinetoplastea</taxon>
        <taxon>Metakinetoplastina</taxon>
        <taxon>Trypanosomatida</taxon>
        <taxon>Trypanosomatidae</taxon>
        <taxon>Leishmaniinae</taxon>
        <taxon>Leishmania</taxon>
        <taxon>Leishmania guyanensis species complex</taxon>
    </lineage>
</organism>
<dbReference type="GO" id="GO:0005096">
    <property type="term" value="F:GTPase activator activity"/>
    <property type="evidence" value="ECO:0007669"/>
    <property type="project" value="UniProtKB-KW"/>
</dbReference>
<dbReference type="EMBL" id="CALQ01000548">
    <property type="protein sequence ID" value="CCM14390.1"/>
    <property type="molecule type" value="Genomic_DNA"/>
</dbReference>